<protein>
    <submittedName>
        <fullName evidence="3">Fe-S oxidoreductase</fullName>
    </submittedName>
</protein>
<reference evidence="3 4" key="1">
    <citation type="submission" date="2019-12" db="EMBL/GenBank/DDBJ databases">
        <title>Genome sequence of Streptomyces bambusae.</title>
        <authorList>
            <person name="Bansal K."/>
            <person name="Choksket S."/>
            <person name="Korpole S."/>
            <person name="Patil P.B."/>
        </authorList>
    </citation>
    <scope>NUCLEOTIDE SEQUENCE [LARGE SCALE GENOMIC DNA]</scope>
    <source>
        <strain evidence="3 4">SK60</strain>
    </source>
</reference>
<dbReference type="Pfam" id="PF11575">
    <property type="entry name" value="FhuF_C"/>
    <property type="match status" value="1"/>
</dbReference>
<dbReference type="EMBL" id="WTFF01000105">
    <property type="protein sequence ID" value="MBW5483440.1"/>
    <property type="molecule type" value="Genomic_DNA"/>
</dbReference>
<accession>A0ABS6Z9T9</accession>
<keyword evidence="4" id="KW-1185">Reference proteome</keyword>
<evidence type="ECO:0000313" key="3">
    <source>
        <dbReference type="EMBL" id="MBW5483440.1"/>
    </source>
</evidence>
<sequence length="284" mass="29173">MIRAWTARGRGAGPRPPDGTGRRAAACPTTGTGPEVREVLRELAAVGPFFDVPTGDTPPGGGFRPLTGLYADPLGAYVDEVGRRLGGADARVAASTAQLGIASRLWSLGLGCAALAGRVPDLAADRVWWRLPEAGPLELWLPEPAELQGELPEAAVPGPLPRPAVGPLAGALARTVLDRNLAELDAAASARFALSPRILRGNAASALVGALRVLLDRLPAPPHPPAPLVAELLGEGGPLAGSGAFVHEEGLGVAFVRRSCCLYYRAPAGGGGLCGDCVLRTRRP</sequence>
<name>A0ABS6Z9T9_9ACTN</name>
<comment type="caution">
    <text evidence="3">The sequence shown here is derived from an EMBL/GenBank/DDBJ whole genome shotgun (WGS) entry which is preliminary data.</text>
</comment>
<proteinExistence type="predicted"/>
<feature type="domain" description="Ferric siderophore reductase C-terminal" evidence="2">
    <location>
        <begin position="257"/>
        <end position="279"/>
    </location>
</feature>
<dbReference type="InterPro" id="IPR024726">
    <property type="entry name" value="FhuF_C"/>
</dbReference>
<evidence type="ECO:0000259" key="2">
    <source>
        <dbReference type="Pfam" id="PF11575"/>
    </source>
</evidence>
<gene>
    <name evidence="3" type="ORF">GPJ59_16470</name>
</gene>
<evidence type="ECO:0000256" key="1">
    <source>
        <dbReference type="SAM" id="MobiDB-lite"/>
    </source>
</evidence>
<dbReference type="Proteomes" id="UP000812013">
    <property type="component" value="Unassembled WGS sequence"/>
</dbReference>
<feature type="region of interest" description="Disordered" evidence="1">
    <location>
        <begin position="1"/>
        <end position="32"/>
    </location>
</feature>
<organism evidence="3 4">
    <name type="scientific">Streptomyces bambusae</name>
    <dbReference type="NCBI Taxonomy" id="1550616"/>
    <lineage>
        <taxon>Bacteria</taxon>
        <taxon>Bacillati</taxon>
        <taxon>Actinomycetota</taxon>
        <taxon>Actinomycetes</taxon>
        <taxon>Kitasatosporales</taxon>
        <taxon>Streptomycetaceae</taxon>
        <taxon>Streptomyces</taxon>
    </lineage>
</organism>
<evidence type="ECO:0000313" key="4">
    <source>
        <dbReference type="Proteomes" id="UP000812013"/>
    </source>
</evidence>